<dbReference type="NCBIfam" id="TIGR03804">
    <property type="entry name" value="para_beta_helix"/>
    <property type="match status" value="4"/>
</dbReference>
<accession>A0A0E3SL94</accession>
<proteinExistence type="predicted"/>
<evidence type="ECO:0000256" key="4">
    <source>
        <dbReference type="SAM" id="MobiDB-lite"/>
    </source>
</evidence>
<keyword evidence="7" id="KW-1185">Reference proteome</keyword>
<evidence type="ECO:0000256" key="3">
    <source>
        <dbReference type="ARBA" id="ARBA00022786"/>
    </source>
</evidence>
<dbReference type="PATRIC" id="fig|1434107.4.peg.1206"/>
<evidence type="ECO:0000259" key="5">
    <source>
        <dbReference type="Pfam" id="PF05048"/>
    </source>
</evidence>
<dbReference type="InterPro" id="IPR022441">
    <property type="entry name" value="Para_beta_helix_rpt-2"/>
</dbReference>
<dbReference type="RefSeq" id="WP_052723288.1">
    <property type="nucleotide sequence ID" value="NZ_CP009517.1"/>
</dbReference>
<dbReference type="InterPro" id="IPR012334">
    <property type="entry name" value="Pectin_lyas_fold"/>
</dbReference>
<dbReference type="InterPro" id="IPR051550">
    <property type="entry name" value="SCF-Subunits/Alg-Epimerases"/>
</dbReference>
<evidence type="ECO:0000313" key="7">
    <source>
        <dbReference type="Proteomes" id="UP000033066"/>
    </source>
</evidence>
<evidence type="ECO:0000256" key="1">
    <source>
        <dbReference type="ARBA" id="ARBA00004906"/>
    </source>
</evidence>
<feature type="domain" description="Periplasmic copper-binding protein NosD beta helix" evidence="5">
    <location>
        <begin position="190"/>
        <end position="357"/>
    </location>
</feature>
<dbReference type="InterPro" id="IPR007742">
    <property type="entry name" value="NosD_dom"/>
</dbReference>
<protein>
    <submittedName>
        <fullName evidence="6">Surface layer protein B</fullName>
    </submittedName>
</protein>
<comment type="pathway">
    <text evidence="1">Protein modification; protein ubiquitination.</text>
</comment>
<dbReference type="KEGG" id="mbak:MSBR3_0915"/>
<gene>
    <name evidence="6" type="ORF">MSBR3_0915</name>
</gene>
<dbReference type="SUPFAM" id="SSF51126">
    <property type="entry name" value="Pectin lyase-like"/>
    <property type="match status" value="2"/>
</dbReference>
<dbReference type="GeneID" id="24788408"/>
<dbReference type="InterPro" id="IPR006626">
    <property type="entry name" value="PbH1"/>
</dbReference>
<evidence type="ECO:0000256" key="2">
    <source>
        <dbReference type="ARBA" id="ARBA00022737"/>
    </source>
</evidence>
<dbReference type="SMART" id="SM00710">
    <property type="entry name" value="PbH1"/>
    <property type="match status" value="10"/>
</dbReference>
<reference evidence="6" key="1">
    <citation type="submission" date="2014-07" db="EMBL/GenBank/DDBJ databases">
        <title>Methanogenic archaea and the global carbon cycle.</title>
        <authorList>
            <person name="Henriksen J.R."/>
            <person name="Luke J."/>
            <person name="Reinhart S."/>
            <person name="Benedict M.N."/>
            <person name="Youngblut N.D."/>
            <person name="Metcalf M.E."/>
            <person name="Whitaker R.J."/>
            <person name="Metcalf W.W."/>
        </authorList>
    </citation>
    <scope>NUCLEOTIDE SEQUENCE [LARGE SCALE GENOMIC DNA]</scope>
    <source>
        <strain evidence="6">3</strain>
    </source>
</reference>
<dbReference type="HOGENOM" id="CLU_031099_0_0_2"/>
<sequence length="452" mass="48843">MWGIKINRFVNLLVAFLIFTLSSSNGTAIEILVQPGESIQAAVNNTSSGDLIIVKPGNYSENIIIGTQNLTVRSESGNPEDTIVSANNPNINVFHIRANNITINGFKVRSAQYAEVTGIYLAGCSQCTISNNDLSENYLGMYLSNSKNNMITDNKMNLNERYGIQLMHSEGNILSNNSASSNHHGIVLGNNCSDNNLTGNTASLNAGYGFYFINSSSNNLNNNTISKNDMGIYLTNSNLNTISGNNILENIRYGMWISHSNYSIISGNTINKSNLGIRLNSSDNSTLSGNILAFNYISGLSMCPACDNNTMFDNYLNNVFNVEVGNRRNTWNTEMKAGVNIVGGPYLGGNFWASPAGTGFSQTAQDRDENGIADIKYNETNFTDNLPLVPVSNPQQKALPLANSSTDLTSLSADSTSLSTDLTDVIASKMANTPVAQNSSKESNATERVNNQ</sequence>
<dbReference type="AlphaFoldDB" id="A0A0E3SL94"/>
<dbReference type="Pfam" id="PF05048">
    <property type="entry name" value="NosD"/>
    <property type="match status" value="1"/>
</dbReference>
<dbReference type="STRING" id="1434107.MSBR3_0915"/>
<dbReference type="PANTHER" id="PTHR22990">
    <property type="entry name" value="F-BOX ONLY PROTEIN"/>
    <property type="match status" value="1"/>
</dbReference>
<feature type="region of interest" description="Disordered" evidence="4">
    <location>
        <begin position="431"/>
        <end position="452"/>
    </location>
</feature>
<name>A0A0E3SL94_METBA</name>
<dbReference type="Proteomes" id="UP000033066">
    <property type="component" value="Chromosome"/>
</dbReference>
<organism evidence="6 7">
    <name type="scientific">Methanosarcina barkeri 3</name>
    <dbReference type="NCBI Taxonomy" id="1434107"/>
    <lineage>
        <taxon>Archaea</taxon>
        <taxon>Methanobacteriati</taxon>
        <taxon>Methanobacteriota</taxon>
        <taxon>Stenosarchaea group</taxon>
        <taxon>Methanomicrobia</taxon>
        <taxon>Methanosarcinales</taxon>
        <taxon>Methanosarcinaceae</taxon>
        <taxon>Methanosarcina</taxon>
    </lineage>
</organism>
<keyword evidence="2" id="KW-0677">Repeat</keyword>
<dbReference type="EMBL" id="CP009517">
    <property type="protein sequence ID" value="AKB81493.1"/>
    <property type="molecule type" value="Genomic_DNA"/>
</dbReference>
<dbReference type="InterPro" id="IPR011050">
    <property type="entry name" value="Pectin_lyase_fold/virulence"/>
</dbReference>
<keyword evidence="3" id="KW-0833">Ubl conjugation pathway</keyword>
<evidence type="ECO:0000313" key="6">
    <source>
        <dbReference type="EMBL" id="AKB81493.1"/>
    </source>
</evidence>
<dbReference type="PANTHER" id="PTHR22990:SF15">
    <property type="entry name" value="F-BOX ONLY PROTEIN 10"/>
    <property type="match status" value="1"/>
</dbReference>
<dbReference type="OrthoDB" id="36243at2157"/>
<dbReference type="Gene3D" id="2.160.20.10">
    <property type="entry name" value="Single-stranded right-handed beta-helix, Pectin lyase-like"/>
    <property type="match status" value="2"/>
</dbReference>